<name>A0ACC3CI48_PYRYE</name>
<accession>A0ACC3CI48</accession>
<organism evidence="1 2">
    <name type="scientific">Pyropia yezoensis</name>
    <name type="common">Susabi-nori</name>
    <name type="synonym">Porphyra yezoensis</name>
    <dbReference type="NCBI Taxonomy" id="2788"/>
    <lineage>
        <taxon>Eukaryota</taxon>
        <taxon>Rhodophyta</taxon>
        <taxon>Bangiophyceae</taxon>
        <taxon>Bangiales</taxon>
        <taxon>Bangiaceae</taxon>
        <taxon>Pyropia</taxon>
    </lineage>
</organism>
<reference evidence="1" key="1">
    <citation type="submission" date="2019-11" db="EMBL/GenBank/DDBJ databases">
        <title>Nori genome reveals adaptations in red seaweeds to the harsh intertidal environment.</title>
        <authorList>
            <person name="Wang D."/>
            <person name="Mao Y."/>
        </authorList>
    </citation>
    <scope>NUCLEOTIDE SEQUENCE</scope>
    <source>
        <tissue evidence="1">Gametophyte</tissue>
    </source>
</reference>
<proteinExistence type="predicted"/>
<dbReference type="Proteomes" id="UP000798662">
    <property type="component" value="Chromosome 3"/>
</dbReference>
<dbReference type="EMBL" id="CM020620">
    <property type="protein sequence ID" value="KAK1869941.1"/>
    <property type="molecule type" value="Genomic_DNA"/>
</dbReference>
<protein>
    <submittedName>
        <fullName evidence="1">Uncharacterized protein</fullName>
    </submittedName>
</protein>
<gene>
    <name evidence="1" type="ORF">I4F81_012406</name>
</gene>
<comment type="caution">
    <text evidence="1">The sequence shown here is derived from an EMBL/GenBank/DDBJ whole genome shotgun (WGS) entry which is preliminary data.</text>
</comment>
<evidence type="ECO:0000313" key="1">
    <source>
        <dbReference type="EMBL" id="KAK1869941.1"/>
    </source>
</evidence>
<sequence length="106" mass="11903">MVKTPRPWKGARTSRASAMAVRFGADGRTSWATKMAQREERLALVAASAARAAAYGAAAKAERERRQAKRERKEANRLRSAKSQVISNPKTIKKMSKKQLSYLRRE</sequence>
<evidence type="ECO:0000313" key="2">
    <source>
        <dbReference type="Proteomes" id="UP000798662"/>
    </source>
</evidence>
<keyword evidence="2" id="KW-1185">Reference proteome</keyword>